<name>A0A5Q6S2D3_9ACTN</name>
<organism evidence="8 9">
    <name type="scientific">Mumia zhuanghuii</name>
    <dbReference type="NCBI Taxonomy" id="2585211"/>
    <lineage>
        <taxon>Bacteria</taxon>
        <taxon>Bacillati</taxon>
        <taxon>Actinomycetota</taxon>
        <taxon>Actinomycetes</taxon>
        <taxon>Propionibacteriales</taxon>
        <taxon>Nocardioidaceae</taxon>
        <taxon>Mumia</taxon>
    </lineage>
</organism>
<proteinExistence type="predicted"/>
<feature type="domain" description="Amino acid permease/ SLC12A" evidence="6">
    <location>
        <begin position="29"/>
        <end position="415"/>
    </location>
</feature>
<sequence>MSSPARLRTRSGFDGLDRRSLPFTPVLGQSLGAAMPASMALTIPFTLTAVAGNGAWLCVVIAGVLLWLVNRALCQFSTRVAAAGSMYSYAVLGLGPVGGMVAAVAMLVGYGLLGSWCLVRAAITTTELLAPARPPGAVGVAEMLVAIILTGACAAVLLIGVRLSTRVTLVAASVSFLALVGLLITAVAHSGLPTLARFSLEHAEPAGMAHGVVLSVAYLVGFGCATSLSAETATPFASVPRATSTALVVVVATCLTSTILGPTPVDGIGSILQWFPPEANHDMAVTVVRAVRLLCYAGCVVAVATALSRLVLTLAREGALPMRLGATHPRFRTPTGAIGVSAALVLGPAAVALLALPDERAIVRLLGDASTVALLTAYTLTCLAATSFLQRIDELRRSDVVTNALGAAAMLAVLVAMTVEPWGGESHTAVLTTLVCATGGVLWSVTLEQRRPWALTKLGLYDETLAGDAYDLTLGSPASWDEVALLHGRRSPAPATAVAVLDAIVDAGPGVTAREITTRTGLPTHVTSRVLARLVAAEVVVRTRDLGGFALARRVAEIATPAAAADTKVTDR</sequence>
<feature type="domain" description="HTH marR-type" evidence="7">
    <location>
        <begin position="496"/>
        <end position="545"/>
    </location>
</feature>
<feature type="transmembrane region" description="Helical" evidence="5">
    <location>
        <begin position="429"/>
        <end position="447"/>
    </location>
</feature>
<evidence type="ECO:0000256" key="4">
    <source>
        <dbReference type="ARBA" id="ARBA00023136"/>
    </source>
</evidence>
<feature type="transmembrane region" description="Helical" evidence="5">
    <location>
        <begin position="49"/>
        <end position="69"/>
    </location>
</feature>
<evidence type="ECO:0000256" key="2">
    <source>
        <dbReference type="ARBA" id="ARBA00022692"/>
    </source>
</evidence>
<dbReference type="InterPro" id="IPR004841">
    <property type="entry name" value="AA-permease/SLC12A_dom"/>
</dbReference>
<evidence type="ECO:0000259" key="7">
    <source>
        <dbReference type="Pfam" id="PF12802"/>
    </source>
</evidence>
<feature type="transmembrane region" description="Helical" evidence="5">
    <location>
        <begin position="167"/>
        <end position="188"/>
    </location>
</feature>
<dbReference type="GO" id="GO:0003700">
    <property type="term" value="F:DNA-binding transcription factor activity"/>
    <property type="evidence" value="ECO:0007669"/>
    <property type="project" value="InterPro"/>
</dbReference>
<feature type="transmembrane region" description="Helical" evidence="5">
    <location>
        <begin position="369"/>
        <end position="388"/>
    </location>
</feature>
<dbReference type="Gene3D" id="1.10.10.10">
    <property type="entry name" value="Winged helix-like DNA-binding domain superfamily/Winged helix DNA-binding domain"/>
    <property type="match status" value="1"/>
</dbReference>
<dbReference type="RefSeq" id="WP_149767447.1">
    <property type="nucleotide sequence ID" value="NZ_VDFQ02000001.1"/>
</dbReference>
<protein>
    <submittedName>
        <fullName evidence="8">Amino acid permease</fullName>
    </submittedName>
</protein>
<dbReference type="InterPro" id="IPR000835">
    <property type="entry name" value="HTH_MarR-typ"/>
</dbReference>
<evidence type="ECO:0000256" key="1">
    <source>
        <dbReference type="ARBA" id="ARBA00004141"/>
    </source>
</evidence>
<keyword evidence="3 5" id="KW-1133">Transmembrane helix</keyword>
<gene>
    <name evidence="8" type="ORF">FE697_001015</name>
</gene>
<feature type="transmembrane region" description="Helical" evidence="5">
    <location>
        <begin position="400"/>
        <end position="417"/>
    </location>
</feature>
<dbReference type="Pfam" id="PF00324">
    <property type="entry name" value="AA_permease"/>
    <property type="match status" value="1"/>
</dbReference>
<dbReference type="SUPFAM" id="SSF46785">
    <property type="entry name" value="Winged helix' DNA-binding domain"/>
    <property type="match status" value="1"/>
</dbReference>
<accession>A0A5Q6S2D3</accession>
<evidence type="ECO:0000256" key="3">
    <source>
        <dbReference type="ARBA" id="ARBA00022989"/>
    </source>
</evidence>
<evidence type="ECO:0000313" key="9">
    <source>
        <dbReference type="Proteomes" id="UP000307768"/>
    </source>
</evidence>
<feature type="transmembrane region" description="Helical" evidence="5">
    <location>
        <begin position="136"/>
        <end position="160"/>
    </location>
</feature>
<dbReference type="OrthoDB" id="3790922at2"/>
<feature type="transmembrane region" description="Helical" evidence="5">
    <location>
        <begin position="290"/>
        <end position="315"/>
    </location>
</feature>
<feature type="transmembrane region" description="Helical" evidence="5">
    <location>
        <begin position="336"/>
        <end position="357"/>
    </location>
</feature>
<dbReference type="Pfam" id="PF12802">
    <property type="entry name" value="MarR_2"/>
    <property type="match status" value="1"/>
</dbReference>
<reference evidence="8 9" key="1">
    <citation type="submission" date="2019-09" db="EMBL/GenBank/DDBJ databases">
        <title>Mumia zhuanghuii sp. nov. isolated from the intestinal contents of plateau pika (Ochotona curzoniae) in the Qinghai-Tibet plateau of China.</title>
        <authorList>
            <person name="Tian Z."/>
        </authorList>
    </citation>
    <scope>NUCLEOTIDE SEQUENCE [LARGE SCALE GENOMIC DNA]</scope>
    <source>
        <strain evidence="9">350</strain>
    </source>
</reference>
<keyword evidence="4 5" id="KW-0472">Membrane</keyword>
<dbReference type="Proteomes" id="UP000307768">
    <property type="component" value="Unassembled WGS sequence"/>
</dbReference>
<feature type="transmembrane region" description="Helical" evidence="5">
    <location>
        <begin position="208"/>
        <end position="230"/>
    </location>
</feature>
<dbReference type="InterPro" id="IPR050367">
    <property type="entry name" value="APC_superfamily"/>
</dbReference>
<dbReference type="AlphaFoldDB" id="A0A5Q6S2D3"/>
<dbReference type="PANTHER" id="PTHR42770:SF16">
    <property type="entry name" value="AMINO ACID PERMEASE"/>
    <property type="match status" value="1"/>
</dbReference>
<dbReference type="InterPro" id="IPR036388">
    <property type="entry name" value="WH-like_DNA-bd_sf"/>
</dbReference>
<comment type="caution">
    <text evidence="8">The sequence shown here is derived from an EMBL/GenBank/DDBJ whole genome shotgun (WGS) entry which is preliminary data.</text>
</comment>
<keyword evidence="2 5" id="KW-0812">Transmembrane</keyword>
<dbReference type="PANTHER" id="PTHR42770">
    <property type="entry name" value="AMINO ACID TRANSPORTER-RELATED"/>
    <property type="match status" value="1"/>
</dbReference>
<evidence type="ECO:0000313" key="8">
    <source>
        <dbReference type="EMBL" id="KAA1424542.1"/>
    </source>
</evidence>
<feature type="transmembrane region" description="Helical" evidence="5">
    <location>
        <begin position="21"/>
        <end position="43"/>
    </location>
</feature>
<dbReference type="GO" id="GO:0055085">
    <property type="term" value="P:transmembrane transport"/>
    <property type="evidence" value="ECO:0007669"/>
    <property type="project" value="InterPro"/>
</dbReference>
<feature type="transmembrane region" description="Helical" evidence="5">
    <location>
        <begin position="89"/>
        <end position="116"/>
    </location>
</feature>
<dbReference type="Gene3D" id="1.20.1740.10">
    <property type="entry name" value="Amino acid/polyamine transporter I"/>
    <property type="match status" value="1"/>
</dbReference>
<feature type="transmembrane region" description="Helical" evidence="5">
    <location>
        <begin position="242"/>
        <end position="260"/>
    </location>
</feature>
<dbReference type="InterPro" id="IPR036390">
    <property type="entry name" value="WH_DNA-bd_sf"/>
</dbReference>
<evidence type="ECO:0000259" key="6">
    <source>
        <dbReference type="Pfam" id="PF00324"/>
    </source>
</evidence>
<dbReference type="EMBL" id="VDFQ02000001">
    <property type="protein sequence ID" value="KAA1424542.1"/>
    <property type="molecule type" value="Genomic_DNA"/>
</dbReference>
<evidence type="ECO:0000256" key="5">
    <source>
        <dbReference type="SAM" id="Phobius"/>
    </source>
</evidence>
<comment type="subcellular location">
    <subcellularLocation>
        <location evidence="1">Membrane</location>
        <topology evidence="1">Multi-pass membrane protein</topology>
    </subcellularLocation>
</comment>
<dbReference type="GO" id="GO:0016020">
    <property type="term" value="C:membrane"/>
    <property type="evidence" value="ECO:0007669"/>
    <property type="project" value="UniProtKB-SubCell"/>
</dbReference>